<dbReference type="Pfam" id="PF00892">
    <property type="entry name" value="EamA"/>
    <property type="match status" value="2"/>
</dbReference>
<dbReference type="AlphaFoldDB" id="M1ZQH9"/>
<evidence type="ECO:0000313" key="4">
    <source>
        <dbReference type="EMBL" id="EKN41401.1"/>
    </source>
</evidence>
<dbReference type="Gene3D" id="1.10.3730.20">
    <property type="match status" value="2"/>
</dbReference>
<reference evidence="4 5" key="2">
    <citation type="submission" date="2013-03" db="EMBL/GenBank/DDBJ databases">
        <title>Diversity in Clostridium botulinum.</title>
        <authorList>
            <person name="Timme R.E."/>
            <person name="Allard M."/>
            <person name="Luo Y."/>
            <person name="Strain E."/>
            <person name="Gonzalez-Escalona N."/>
            <person name="Brown E."/>
        </authorList>
    </citation>
    <scope>NUCLEOTIDE SEQUENCE [LARGE SCALE GENOMIC DNA]</scope>
    <source>
        <strain evidence="4 5">CFSAN001627</strain>
    </source>
</reference>
<dbReference type="FunFam" id="1.10.3730.20:FF:000025">
    <property type="entry name" value="EamA/RhaT family transporter"/>
    <property type="match status" value="1"/>
</dbReference>
<dbReference type="GO" id="GO:0016020">
    <property type="term" value="C:membrane"/>
    <property type="evidence" value="ECO:0007669"/>
    <property type="project" value="InterPro"/>
</dbReference>
<accession>M1ZQH9</accession>
<feature type="transmembrane region" description="Helical" evidence="2">
    <location>
        <begin position="171"/>
        <end position="192"/>
    </location>
</feature>
<evidence type="ECO:0000259" key="3">
    <source>
        <dbReference type="Pfam" id="PF00892"/>
    </source>
</evidence>
<dbReference type="EMBL" id="AMXI01000788">
    <property type="protein sequence ID" value="EKN41401.1"/>
    <property type="molecule type" value="Genomic_DNA"/>
</dbReference>
<organism evidence="4 5">
    <name type="scientific">Clostridium botulinum CFSAN001627</name>
    <dbReference type="NCBI Taxonomy" id="1232189"/>
    <lineage>
        <taxon>Bacteria</taxon>
        <taxon>Bacillati</taxon>
        <taxon>Bacillota</taxon>
        <taxon>Clostridia</taxon>
        <taxon>Eubacteriales</taxon>
        <taxon>Clostridiaceae</taxon>
        <taxon>Clostridium</taxon>
    </lineage>
</organism>
<keyword evidence="2" id="KW-1133">Transmembrane helix</keyword>
<feature type="domain" description="EamA" evidence="3">
    <location>
        <begin position="3"/>
        <end position="94"/>
    </location>
</feature>
<protein>
    <submittedName>
        <fullName evidence="4">DMT family permease</fullName>
    </submittedName>
</protein>
<feature type="transmembrane region" description="Helical" evidence="2">
    <location>
        <begin position="77"/>
        <end position="94"/>
    </location>
</feature>
<dbReference type="PATRIC" id="fig|1232189.3.peg.2140"/>
<feature type="non-terminal residue" evidence="4">
    <location>
        <position position="1"/>
    </location>
</feature>
<dbReference type="SUPFAM" id="SSF103481">
    <property type="entry name" value="Multidrug resistance efflux transporter EmrE"/>
    <property type="match status" value="2"/>
</dbReference>
<comment type="similarity">
    <text evidence="1">Belongs to the EamA transporter family.</text>
</comment>
<dbReference type="InterPro" id="IPR000620">
    <property type="entry name" value="EamA_dom"/>
</dbReference>
<dbReference type="PANTHER" id="PTHR22911:SF137">
    <property type="entry name" value="SOLUTE CARRIER FAMILY 35 MEMBER G2-RELATED"/>
    <property type="match status" value="1"/>
</dbReference>
<feature type="transmembrane region" description="Helical" evidence="2">
    <location>
        <begin position="198"/>
        <end position="220"/>
    </location>
</feature>
<feature type="transmembrane region" description="Helical" evidence="2">
    <location>
        <begin position="227"/>
        <end position="244"/>
    </location>
</feature>
<proteinExistence type="inferred from homology"/>
<keyword evidence="2" id="KW-0812">Transmembrane</keyword>
<evidence type="ECO:0000256" key="2">
    <source>
        <dbReference type="SAM" id="Phobius"/>
    </source>
</evidence>
<feature type="transmembrane region" description="Helical" evidence="2">
    <location>
        <begin position="140"/>
        <end position="159"/>
    </location>
</feature>
<sequence length="245" mass="26975">FFMAHGFIIGSQNFIYQISGQSLLFLILSGLATGASWLCYFKALQVGDVNKVTPIDKSSIVLTMILAFIFLDEKITWIKFIGMCAIGIGTYMMITKKEVEIKEASDNRWLFYAVLSAVFASLTSILGKVGISGIESNLGTALRTIVVLIMAWVVVFVSKKQGEIKNIDKKSWLFICLSGITTGSSWLCYYRALQIGPASVVVPIDKLSIVVSIAFSYFILKEKLTKKSFLGLAIIVIGTLLLLVK</sequence>
<dbReference type="InterPro" id="IPR037185">
    <property type="entry name" value="EmrE-like"/>
</dbReference>
<name>M1ZQH9_CLOBO</name>
<feature type="domain" description="EamA" evidence="3">
    <location>
        <begin position="108"/>
        <end position="243"/>
    </location>
</feature>
<reference evidence="4 5" key="1">
    <citation type="submission" date="2012-10" db="EMBL/GenBank/DDBJ databases">
        <authorList>
            <person name="Strain E.A."/>
            <person name="Brown E."/>
            <person name="Allard M.W."/>
            <person name="Gonzalez-Escalona N."/>
            <person name="Timme R."/>
        </authorList>
    </citation>
    <scope>NUCLEOTIDE SEQUENCE [LARGE SCALE GENOMIC DNA]</scope>
    <source>
        <strain evidence="4 5">CFSAN001627</strain>
    </source>
</reference>
<dbReference type="Proteomes" id="UP000011944">
    <property type="component" value="Unassembled WGS sequence"/>
</dbReference>
<feature type="transmembrane region" description="Helical" evidence="2">
    <location>
        <begin position="23"/>
        <end position="43"/>
    </location>
</feature>
<gene>
    <name evidence="4" type="ORF">CFSAN001627_13493</name>
</gene>
<evidence type="ECO:0000256" key="1">
    <source>
        <dbReference type="ARBA" id="ARBA00007362"/>
    </source>
</evidence>
<feature type="transmembrane region" description="Helical" evidence="2">
    <location>
        <begin position="109"/>
        <end position="134"/>
    </location>
</feature>
<comment type="caution">
    <text evidence="4">The sequence shown here is derived from an EMBL/GenBank/DDBJ whole genome shotgun (WGS) entry which is preliminary data.</text>
</comment>
<dbReference type="PANTHER" id="PTHR22911">
    <property type="entry name" value="ACYL-MALONYL CONDENSING ENZYME-RELATED"/>
    <property type="match status" value="1"/>
</dbReference>
<evidence type="ECO:0000313" key="5">
    <source>
        <dbReference type="Proteomes" id="UP000011944"/>
    </source>
</evidence>
<keyword evidence="2" id="KW-0472">Membrane</keyword>